<dbReference type="Proteomes" id="UP000859547">
    <property type="component" value="Unassembled WGS sequence"/>
</dbReference>
<sequence>MYRHINSSEKDQIKNRLDIIKDTYKVYLNRKRIFERNFENFSLTENIDFINYFQFDKFYVSDLEKLLGPDFKPKMKEFLSSIYNNTKDCNSEVLKCYAENIVFFESVDGYTESLLYSESFHEKFFNSICKYYDIPEDLKNSLISLTLGDSYYHKIYSEEEYDEKIDEIYDVLGTTYDLENVINKLANHFNIFAIAASKDCFGTKEYYSEGLDIYFEEDFEEFKESVPFGPDGYVEDDYDYYSIFESDGDIVIYFKKIFNEKLVYSLEKLSPQYTDEYCLTESAIIVNKDEGYSKWYINNNCTMQGFTYSMLNILIITLGGY</sequence>
<accession>A0A8H9QY86</accession>
<protein>
    <submittedName>
        <fullName evidence="1">Uncharacterized protein</fullName>
    </submittedName>
</protein>
<dbReference type="RefSeq" id="WP_004456659.1">
    <property type="nucleotide sequence ID" value="NZ_CATNXJ010000012.1"/>
</dbReference>
<reference evidence="1" key="1">
    <citation type="journal article" date="2018" name="Genome Biol.">
        <title>SKESA: strategic k-mer extension for scrupulous assemblies.</title>
        <authorList>
            <person name="Souvorov A."/>
            <person name="Agarwala R."/>
            <person name="Lipman D.J."/>
        </authorList>
    </citation>
    <scope>NUCLEOTIDE SEQUENCE</scope>
    <source>
        <strain evidence="1">C8</strain>
    </source>
</reference>
<evidence type="ECO:0000313" key="1">
    <source>
        <dbReference type="EMBL" id="HAT4308368.1"/>
    </source>
</evidence>
<dbReference type="AlphaFoldDB" id="A0A8H9QY86"/>
<dbReference type="EMBL" id="DACTCB010000011">
    <property type="protein sequence ID" value="HAT4308368.1"/>
    <property type="molecule type" value="Genomic_DNA"/>
</dbReference>
<reference evidence="1" key="2">
    <citation type="submission" date="2020-07" db="EMBL/GenBank/DDBJ databases">
        <authorList>
            <consortium name="NCBI Pathogen Detection Project"/>
        </authorList>
    </citation>
    <scope>NUCLEOTIDE SEQUENCE</scope>
    <source>
        <strain evidence="1">C8</strain>
    </source>
</reference>
<gene>
    <name evidence="1" type="ORF">I9080_002179</name>
</gene>
<organism evidence="1">
    <name type="scientific">Clostridium perfringens</name>
    <dbReference type="NCBI Taxonomy" id="1502"/>
    <lineage>
        <taxon>Bacteria</taxon>
        <taxon>Bacillati</taxon>
        <taxon>Bacillota</taxon>
        <taxon>Clostridia</taxon>
        <taxon>Eubacteriales</taxon>
        <taxon>Clostridiaceae</taxon>
        <taxon>Clostridium</taxon>
    </lineage>
</organism>
<proteinExistence type="predicted"/>
<name>A0A8H9QY86_CLOPF</name>
<comment type="caution">
    <text evidence="1">The sequence shown here is derived from an EMBL/GenBank/DDBJ whole genome shotgun (WGS) entry which is preliminary data.</text>
</comment>